<gene>
    <name evidence="1" type="ORF">HMPREF9135_2062</name>
</gene>
<evidence type="ECO:0000313" key="1">
    <source>
        <dbReference type="EMBL" id="ERK38605.1"/>
    </source>
</evidence>
<proteinExistence type="predicted"/>
<dbReference type="AlphaFoldDB" id="U2NKJ0"/>
<accession>U2NKJ0</accession>
<evidence type="ECO:0008006" key="3">
    <source>
        <dbReference type="Google" id="ProtNLM"/>
    </source>
</evidence>
<organism evidence="1 2">
    <name type="scientific">Segatella baroniae F0067</name>
    <dbReference type="NCBI Taxonomy" id="1115809"/>
    <lineage>
        <taxon>Bacteria</taxon>
        <taxon>Pseudomonadati</taxon>
        <taxon>Bacteroidota</taxon>
        <taxon>Bacteroidia</taxon>
        <taxon>Bacteroidales</taxon>
        <taxon>Prevotellaceae</taxon>
        <taxon>Segatella</taxon>
    </lineage>
</organism>
<evidence type="ECO:0000313" key="2">
    <source>
        <dbReference type="Proteomes" id="UP000016648"/>
    </source>
</evidence>
<comment type="caution">
    <text evidence="1">The sequence shown here is derived from an EMBL/GenBank/DDBJ whole genome shotgun (WGS) entry which is preliminary data.</text>
</comment>
<protein>
    <recommendedName>
        <fullName evidence="3">Lipocalin-like domain-containing protein</fullName>
    </recommendedName>
</protein>
<dbReference type="PATRIC" id="fig|1115809.3.peg.2102"/>
<sequence>MSHLLYTFAVHFFTTSDCGCAWPKGFQVIIHSIIYNLFNQNNFMRTIYRIPMLMFVLCTQVAIAMAQGTKPKPEVVPAVYGTYEGEATVETVNQTTGQTTPGQKIKVTIEISKGETGFTVVALKDFTMGQYSFDKIPYESCLLYPETDNNRWQIYLESNLYNTFTTKDQKHSIKLGGNIDEDKSFVYKNGTLELDFELTSDYKTMYKYSFKGKKVNNPTGIGWITERKDGKNAVYDLRGRRVEKPGKGIYIVNGKKMVFQ</sequence>
<dbReference type="Proteomes" id="UP000016648">
    <property type="component" value="Unassembled WGS sequence"/>
</dbReference>
<name>U2NKJ0_9BACT</name>
<reference evidence="1 2" key="1">
    <citation type="submission" date="2013-08" db="EMBL/GenBank/DDBJ databases">
        <authorList>
            <person name="Durkin A.S."/>
            <person name="Haft D.R."/>
            <person name="McCorrison J."/>
            <person name="Torralba M."/>
            <person name="Gillis M."/>
            <person name="Haft D.H."/>
            <person name="Methe B."/>
            <person name="Sutton G."/>
            <person name="Nelson K.E."/>
        </authorList>
    </citation>
    <scope>NUCLEOTIDE SEQUENCE [LARGE SCALE GENOMIC DNA]</scope>
    <source>
        <strain evidence="1 2">F0067</strain>
    </source>
</reference>
<keyword evidence="2" id="KW-1185">Reference proteome</keyword>
<dbReference type="EMBL" id="AWEY01000036">
    <property type="protein sequence ID" value="ERK38605.1"/>
    <property type="molecule type" value="Genomic_DNA"/>
</dbReference>